<evidence type="ECO:0000313" key="2">
    <source>
        <dbReference type="Proteomes" id="UP000694910"/>
    </source>
</evidence>
<organism evidence="2 3">
    <name type="scientific">Ceratotherium simum simum</name>
    <name type="common">Southern white rhinoceros</name>
    <dbReference type="NCBI Taxonomy" id="73337"/>
    <lineage>
        <taxon>Eukaryota</taxon>
        <taxon>Metazoa</taxon>
        <taxon>Chordata</taxon>
        <taxon>Craniata</taxon>
        <taxon>Vertebrata</taxon>
        <taxon>Euteleostomi</taxon>
        <taxon>Mammalia</taxon>
        <taxon>Eutheria</taxon>
        <taxon>Laurasiatheria</taxon>
        <taxon>Perissodactyla</taxon>
        <taxon>Rhinocerotidae</taxon>
        <taxon>Ceratotherium</taxon>
    </lineage>
</organism>
<feature type="domain" description="UBC core" evidence="1">
    <location>
        <begin position="1"/>
        <end position="94"/>
    </location>
</feature>
<dbReference type="InterPro" id="IPR000608">
    <property type="entry name" value="UBC"/>
</dbReference>
<evidence type="ECO:0000313" key="3">
    <source>
        <dbReference type="RefSeq" id="XP_014637414.1"/>
    </source>
</evidence>
<dbReference type="Gene3D" id="3.10.110.10">
    <property type="entry name" value="Ubiquitin Conjugating Enzyme"/>
    <property type="match status" value="1"/>
</dbReference>
<accession>A0ABM1CCY3</accession>
<dbReference type="InterPro" id="IPR016135">
    <property type="entry name" value="UBQ-conjugating_enzyme/RWD"/>
</dbReference>
<protein>
    <submittedName>
        <fullName evidence="3">Ubiquitin-conjugating enzyme E2 variant 2-like</fullName>
    </submittedName>
</protein>
<keyword evidence="2" id="KW-1185">Reference proteome</keyword>
<evidence type="ECO:0000259" key="1">
    <source>
        <dbReference type="PROSITE" id="PS50127"/>
    </source>
</evidence>
<gene>
    <name evidence="3" type="primary">LOC106800721</name>
</gene>
<dbReference type="PROSITE" id="PS50127">
    <property type="entry name" value="UBC_2"/>
    <property type="match status" value="1"/>
</dbReference>
<dbReference type="RefSeq" id="XP_014637414.1">
    <property type="nucleotide sequence ID" value="XM_014781928.1"/>
</dbReference>
<reference evidence="3" key="1">
    <citation type="submission" date="2025-08" db="UniProtKB">
        <authorList>
            <consortium name="RefSeq"/>
        </authorList>
    </citation>
    <scope>IDENTIFICATION</scope>
</reference>
<proteinExistence type="predicted"/>
<dbReference type="SUPFAM" id="SSF54495">
    <property type="entry name" value="UBC-like"/>
    <property type="match status" value="1"/>
</dbReference>
<name>A0ABM1CCY3_CERSS</name>
<dbReference type="GeneID" id="106800721"/>
<dbReference type="Proteomes" id="UP000694910">
    <property type="component" value="Unplaced"/>
</dbReference>
<sequence length="94" mass="10728">METLTNYENRIHSQKVECGPKYSEAPLPVRFVTKININGINNSNGMVDAQNISVLTKWQNLHSIKVGLQELRCLMTSKENMRLPQPPKAQTYNN</sequence>